<dbReference type="STRING" id="765440.A0A0C3FST6"/>
<evidence type="ECO:0000256" key="2">
    <source>
        <dbReference type="SAM" id="Phobius"/>
    </source>
</evidence>
<dbReference type="Pfam" id="PF20151">
    <property type="entry name" value="DUF6533"/>
    <property type="match status" value="1"/>
</dbReference>
<organism evidence="4 5">
    <name type="scientific">Piloderma croceum (strain F 1598)</name>
    <dbReference type="NCBI Taxonomy" id="765440"/>
    <lineage>
        <taxon>Eukaryota</taxon>
        <taxon>Fungi</taxon>
        <taxon>Dikarya</taxon>
        <taxon>Basidiomycota</taxon>
        <taxon>Agaricomycotina</taxon>
        <taxon>Agaricomycetes</taxon>
        <taxon>Agaricomycetidae</taxon>
        <taxon>Atheliales</taxon>
        <taxon>Atheliaceae</taxon>
        <taxon>Piloderma</taxon>
    </lineage>
</organism>
<feature type="transmembrane region" description="Helical" evidence="2">
    <location>
        <begin position="71"/>
        <end position="91"/>
    </location>
</feature>
<feature type="transmembrane region" description="Helical" evidence="2">
    <location>
        <begin position="28"/>
        <end position="50"/>
    </location>
</feature>
<feature type="transmembrane region" description="Helical" evidence="2">
    <location>
        <begin position="173"/>
        <end position="196"/>
    </location>
</feature>
<evidence type="ECO:0000313" key="5">
    <source>
        <dbReference type="Proteomes" id="UP000054166"/>
    </source>
</evidence>
<dbReference type="OrthoDB" id="3038990at2759"/>
<evidence type="ECO:0000313" key="4">
    <source>
        <dbReference type="EMBL" id="KIM87265.1"/>
    </source>
</evidence>
<keyword evidence="2" id="KW-0812">Transmembrane</keyword>
<accession>A0A0C3FST6</accession>
<sequence length="359" mass="38832">MASNNTVPVLPNPFTPLAFLPPVLADQFEVSCFVVVAGLAAYVWDCIMSLPEEYKVFRKGRFAAVPSITYFLSRIGTLGFTVSSAVFQVAPVAHCQALLYIIGAFFMLAMLATSMLFLYRVRAVYGNSILITVIFGTLWTATAGLSILAPISLFGGHIGPTNRCILNTTRGFASVPVVLNAIFDTLVFLAISYRIVSYTIIGDSWKDRVKAFFGASELPRLSRGLLQGGQLYYFATIGLSIVFAVMLLAPGIPSVYHAMLSVPNIGLENAMACRVYRAVKLGFIKDPDSTLFGSINQSYSAAREESGLELAFKRPTVASSNLDVSVDISKATTTESHDDIQSKKWGPLVEEGSDAGDQV</sequence>
<dbReference type="InParanoid" id="A0A0C3FST6"/>
<reference evidence="5" key="2">
    <citation type="submission" date="2015-01" db="EMBL/GenBank/DDBJ databases">
        <title>Evolutionary Origins and Diversification of the Mycorrhizal Mutualists.</title>
        <authorList>
            <consortium name="DOE Joint Genome Institute"/>
            <consortium name="Mycorrhizal Genomics Consortium"/>
            <person name="Kohler A."/>
            <person name="Kuo A."/>
            <person name="Nagy L.G."/>
            <person name="Floudas D."/>
            <person name="Copeland A."/>
            <person name="Barry K.W."/>
            <person name="Cichocki N."/>
            <person name="Veneault-Fourrey C."/>
            <person name="LaButti K."/>
            <person name="Lindquist E.A."/>
            <person name="Lipzen A."/>
            <person name="Lundell T."/>
            <person name="Morin E."/>
            <person name="Murat C."/>
            <person name="Riley R."/>
            <person name="Ohm R."/>
            <person name="Sun H."/>
            <person name="Tunlid A."/>
            <person name="Henrissat B."/>
            <person name="Grigoriev I.V."/>
            <person name="Hibbett D.S."/>
            <person name="Martin F."/>
        </authorList>
    </citation>
    <scope>NUCLEOTIDE SEQUENCE [LARGE SCALE GENOMIC DNA]</scope>
    <source>
        <strain evidence="5">F 1598</strain>
    </source>
</reference>
<evidence type="ECO:0000259" key="3">
    <source>
        <dbReference type="Pfam" id="PF20151"/>
    </source>
</evidence>
<keyword evidence="5" id="KW-1185">Reference proteome</keyword>
<feature type="region of interest" description="Disordered" evidence="1">
    <location>
        <begin position="333"/>
        <end position="359"/>
    </location>
</feature>
<feature type="transmembrane region" description="Helical" evidence="2">
    <location>
        <begin position="231"/>
        <end position="252"/>
    </location>
</feature>
<dbReference type="HOGENOM" id="CLU_060549_0_0_1"/>
<feature type="transmembrane region" description="Helical" evidence="2">
    <location>
        <begin position="130"/>
        <end position="153"/>
    </location>
</feature>
<dbReference type="EMBL" id="KN832979">
    <property type="protein sequence ID" value="KIM87265.1"/>
    <property type="molecule type" value="Genomic_DNA"/>
</dbReference>
<feature type="domain" description="DUF6533" evidence="3">
    <location>
        <begin position="34"/>
        <end position="78"/>
    </location>
</feature>
<keyword evidence="2" id="KW-1133">Transmembrane helix</keyword>
<keyword evidence="2" id="KW-0472">Membrane</keyword>
<dbReference type="Proteomes" id="UP000054166">
    <property type="component" value="Unassembled WGS sequence"/>
</dbReference>
<evidence type="ECO:0000256" key="1">
    <source>
        <dbReference type="SAM" id="MobiDB-lite"/>
    </source>
</evidence>
<dbReference type="InterPro" id="IPR045340">
    <property type="entry name" value="DUF6533"/>
</dbReference>
<protein>
    <recommendedName>
        <fullName evidence="3">DUF6533 domain-containing protein</fullName>
    </recommendedName>
</protein>
<gene>
    <name evidence="4" type="ORF">PILCRDRAFT_3776</name>
</gene>
<proteinExistence type="predicted"/>
<reference evidence="4 5" key="1">
    <citation type="submission" date="2014-04" db="EMBL/GenBank/DDBJ databases">
        <authorList>
            <consortium name="DOE Joint Genome Institute"/>
            <person name="Kuo A."/>
            <person name="Tarkka M."/>
            <person name="Buscot F."/>
            <person name="Kohler A."/>
            <person name="Nagy L.G."/>
            <person name="Floudas D."/>
            <person name="Copeland A."/>
            <person name="Barry K.W."/>
            <person name="Cichocki N."/>
            <person name="Veneault-Fourrey C."/>
            <person name="LaButti K."/>
            <person name="Lindquist E.A."/>
            <person name="Lipzen A."/>
            <person name="Lundell T."/>
            <person name="Morin E."/>
            <person name="Murat C."/>
            <person name="Sun H."/>
            <person name="Tunlid A."/>
            <person name="Henrissat B."/>
            <person name="Grigoriev I.V."/>
            <person name="Hibbett D.S."/>
            <person name="Martin F."/>
            <person name="Nordberg H.P."/>
            <person name="Cantor M.N."/>
            <person name="Hua S.X."/>
        </authorList>
    </citation>
    <scope>NUCLEOTIDE SEQUENCE [LARGE SCALE GENOMIC DNA]</scope>
    <source>
        <strain evidence="4 5">F 1598</strain>
    </source>
</reference>
<feature type="transmembrane region" description="Helical" evidence="2">
    <location>
        <begin position="97"/>
        <end position="118"/>
    </location>
</feature>
<name>A0A0C3FST6_PILCF</name>
<dbReference type="AlphaFoldDB" id="A0A0C3FST6"/>